<name>A0ABT4GB90_9BACL</name>
<comment type="subcellular location">
    <subcellularLocation>
        <location evidence="1">Membrane</location>
        <topology evidence="1">Multi-pass membrane protein</topology>
    </subcellularLocation>
</comment>
<accession>A0ABT4GB90</accession>
<dbReference type="EMBL" id="JAMDMX010000034">
    <property type="protein sequence ID" value="MCY9693443.1"/>
    <property type="molecule type" value="Genomic_DNA"/>
</dbReference>
<comment type="caution">
    <text evidence="9">The sequence shown here is derived from an EMBL/GenBank/DDBJ whole genome shotgun (WGS) entry which is preliminary data.</text>
</comment>
<dbReference type="Proteomes" id="UP001527099">
    <property type="component" value="Unassembled WGS sequence"/>
</dbReference>
<dbReference type="InterPro" id="IPR004761">
    <property type="entry name" value="Spore_GerAB"/>
</dbReference>
<organism evidence="9 10">
    <name type="scientific">Paenibacillus alginolyticus</name>
    <dbReference type="NCBI Taxonomy" id="59839"/>
    <lineage>
        <taxon>Bacteria</taxon>
        <taxon>Bacillati</taxon>
        <taxon>Bacillota</taxon>
        <taxon>Bacilli</taxon>
        <taxon>Bacillales</taxon>
        <taxon>Paenibacillaceae</taxon>
        <taxon>Paenibacillus</taxon>
    </lineage>
</organism>
<dbReference type="Pfam" id="PF03845">
    <property type="entry name" value="Spore_permease"/>
    <property type="match status" value="1"/>
</dbReference>
<protein>
    <submittedName>
        <fullName evidence="9">Endospore germination permease</fullName>
    </submittedName>
</protein>
<reference evidence="9 10" key="1">
    <citation type="submission" date="2022-05" db="EMBL/GenBank/DDBJ databases">
        <title>Genome Sequencing of Bee-Associated Microbes.</title>
        <authorList>
            <person name="Dunlap C."/>
        </authorList>
    </citation>
    <scope>NUCLEOTIDE SEQUENCE [LARGE SCALE GENOMIC DNA]</scope>
    <source>
        <strain evidence="9 10">NRRL B-14421</strain>
    </source>
</reference>
<feature type="transmembrane region" description="Helical" evidence="8">
    <location>
        <begin position="82"/>
        <end position="102"/>
    </location>
</feature>
<dbReference type="PANTHER" id="PTHR34975:SF2">
    <property type="entry name" value="SPORE GERMINATION PROTEIN A2"/>
    <property type="match status" value="1"/>
</dbReference>
<feature type="transmembrane region" description="Helical" evidence="8">
    <location>
        <begin position="44"/>
        <end position="62"/>
    </location>
</feature>
<keyword evidence="10" id="KW-1185">Reference proteome</keyword>
<gene>
    <name evidence="9" type="ORF">M5X19_11135</name>
</gene>
<comment type="similarity">
    <text evidence="2">Belongs to the amino acid-polyamine-organocation (APC) superfamily. Spore germination protein (SGP) (TC 2.A.3.9) family.</text>
</comment>
<sequence>MMLEKGKISAFQLGIMMYPNVSATAFLSLPTITAQYTKNDLWMSYILAALMGLIPIYLATRLHELFPKMTFIQYIEHIIGKIPGKIMGMVYVLYFVHVGGVASRQYAEFVTGSFLFKTPILLIISSIILLSAFAVRGGVELLARSAVILTPLFILPLFFLLLLIPDLDVKNMFPIFSHGIAPIVKGTFQVYAAVSDMFMMAFFLPYLADSEKGRMWGLISLCTVMLSITYIGLIALFLLGPDTSNKINPVLTLFRYISIGNFFENLEVLLLAMWVLGNFVRISILYYAAVLSFGQCFQLSDYRPAVFPLGILIVVFSIWAVPNYSILGFMAKTLPPFYKPLLMTLIPLCLFIAAVLRKRKMIGGGEPSP</sequence>
<evidence type="ECO:0000256" key="1">
    <source>
        <dbReference type="ARBA" id="ARBA00004141"/>
    </source>
</evidence>
<proteinExistence type="inferred from homology"/>
<keyword evidence="3" id="KW-0813">Transport</keyword>
<evidence type="ECO:0000256" key="8">
    <source>
        <dbReference type="SAM" id="Phobius"/>
    </source>
</evidence>
<evidence type="ECO:0000256" key="2">
    <source>
        <dbReference type="ARBA" id="ARBA00007998"/>
    </source>
</evidence>
<keyword evidence="5 8" id="KW-0812">Transmembrane</keyword>
<feature type="transmembrane region" description="Helical" evidence="8">
    <location>
        <begin position="337"/>
        <end position="356"/>
    </location>
</feature>
<evidence type="ECO:0000313" key="9">
    <source>
        <dbReference type="EMBL" id="MCY9693443.1"/>
    </source>
</evidence>
<evidence type="ECO:0000256" key="7">
    <source>
        <dbReference type="ARBA" id="ARBA00023136"/>
    </source>
</evidence>
<keyword evidence="7 8" id="KW-0472">Membrane</keyword>
<evidence type="ECO:0000256" key="3">
    <source>
        <dbReference type="ARBA" id="ARBA00022448"/>
    </source>
</evidence>
<feature type="transmembrane region" description="Helical" evidence="8">
    <location>
        <begin position="271"/>
        <end position="293"/>
    </location>
</feature>
<feature type="transmembrane region" description="Helical" evidence="8">
    <location>
        <begin position="215"/>
        <end position="239"/>
    </location>
</feature>
<feature type="transmembrane region" description="Helical" evidence="8">
    <location>
        <begin position="114"/>
        <end position="135"/>
    </location>
</feature>
<feature type="transmembrane region" description="Helical" evidence="8">
    <location>
        <begin position="188"/>
        <end position="208"/>
    </location>
</feature>
<evidence type="ECO:0000256" key="4">
    <source>
        <dbReference type="ARBA" id="ARBA00022544"/>
    </source>
</evidence>
<evidence type="ECO:0000256" key="6">
    <source>
        <dbReference type="ARBA" id="ARBA00022989"/>
    </source>
</evidence>
<dbReference type="RefSeq" id="WP_268615011.1">
    <property type="nucleotide sequence ID" value="NZ_JAMDMX010000034.1"/>
</dbReference>
<dbReference type="NCBIfam" id="TIGR00912">
    <property type="entry name" value="2A0309"/>
    <property type="match status" value="1"/>
</dbReference>
<evidence type="ECO:0000256" key="5">
    <source>
        <dbReference type="ARBA" id="ARBA00022692"/>
    </source>
</evidence>
<keyword evidence="4" id="KW-0309">Germination</keyword>
<evidence type="ECO:0000313" key="10">
    <source>
        <dbReference type="Proteomes" id="UP001527099"/>
    </source>
</evidence>
<dbReference type="PANTHER" id="PTHR34975">
    <property type="entry name" value="SPORE GERMINATION PROTEIN A2"/>
    <property type="match status" value="1"/>
</dbReference>
<keyword evidence="6 8" id="KW-1133">Transmembrane helix</keyword>
<feature type="transmembrane region" description="Helical" evidence="8">
    <location>
        <begin position="305"/>
        <end position="325"/>
    </location>
</feature>
<feature type="transmembrane region" description="Helical" evidence="8">
    <location>
        <begin position="142"/>
        <end position="164"/>
    </location>
</feature>